<feature type="domain" description="UspA" evidence="2">
    <location>
        <begin position="156"/>
        <end position="287"/>
    </location>
</feature>
<evidence type="ECO:0000313" key="4">
    <source>
        <dbReference type="Proteomes" id="UP001499967"/>
    </source>
</evidence>
<dbReference type="Proteomes" id="UP001499967">
    <property type="component" value="Unassembled WGS sequence"/>
</dbReference>
<evidence type="ECO:0000259" key="2">
    <source>
        <dbReference type="Pfam" id="PF00582"/>
    </source>
</evidence>
<dbReference type="PANTHER" id="PTHR46268">
    <property type="entry name" value="STRESS RESPONSE PROTEIN NHAX"/>
    <property type="match status" value="1"/>
</dbReference>
<gene>
    <name evidence="3" type="ORF">GCM10009559_06040</name>
</gene>
<dbReference type="InterPro" id="IPR014729">
    <property type="entry name" value="Rossmann-like_a/b/a_fold"/>
</dbReference>
<evidence type="ECO:0000256" key="1">
    <source>
        <dbReference type="ARBA" id="ARBA00008791"/>
    </source>
</evidence>
<dbReference type="EMBL" id="BAAAHP010000014">
    <property type="protein sequence ID" value="GAA0922471.1"/>
    <property type="molecule type" value="Genomic_DNA"/>
</dbReference>
<feature type="domain" description="UspA" evidence="2">
    <location>
        <begin position="8"/>
        <end position="146"/>
    </location>
</feature>
<dbReference type="InterPro" id="IPR006016">
    <property type="entry name" value="UspA"/>
</dbReference>
<comment type="caution">
    <text evidence="3">The sequence shown here is derived from an EMBL/GenBank/DDBJ whole genome shotgun (WGS) entry which is preliminary data.</text>
</comment>
<comment type="similarity">
    <text evidence="1">Belongs to the universal stress protein A family.</text>
</comment>
<dbReference type="Gene3D" id="3.40.50.620">
    <property type="entry name" value="HUPs"/>
    <property type="match status" value="2"/>
</dbReference>
<accession>A0ABP3ZHZ5</accession>
<dbReference type="RefSeq" id="WP_343938601.1">
    <property type="nucleotide sequence ID" value="NZ_BAAAHP010000014.1"/>
</dbReference>
<protein>
    <submittedName>
        <fullName evidence="3">Universal stress protein</fullName>
    </submittedName>
</protein>
<dbReference type="PANTHER" id="PTHR46268:SF6">
    <property type="entry name" value="UNIVERSAL STRESS PROTEIN UP12"/>
    <property type="match status" value="1"/>
</dbReference>
<evidence type="ECO:0000313" key="3">
    <source>
        <dbReference type="EMBL" id="GAA0922471.1"/>
    </source>
</evidence>
<keyword evidence="4" id="KW-1185">Reference proteome</keyword>
<dbReference type="Pfam" id="PF00582">
    <property type="entry name" value="Usp"/>
    <property type="match status" value="2"/>
</dbReference>
<reference evidence="4" key="1">
    <citation type="journal article" date="2019" name="Int. J. Syst. Evol. Microbiol.">
        <title>The Global Catalogue of Microorganisms (GCM) 10K type strain sequencing project: providing services to taxonomists for standard genome sequencing and annotation.</title>
        <authorList>
            <consortium name="The Broad Institute Genomics Platform"/>
            <consortium name="The Broad Institute Genome Sequencing Center for Infectious Disease"/>
            <person name="Wu L."/>
            <person name="Ma J."/>
        </authorList>
    </citation>
    <scope>NUCLEOTIDE SEQUENCE [LARGE SCALE GENOMIC DNA]</scope>
    <source>
        <strain evidence="4">JCM 11117</strain>
    </source>
</reference>
<proteinExistence type="inferred from homology"/>
<dbReference type="PRINTS" id="PR01438">
    <property type="entry name" value="UNVRSLSTRESS"/>
</dbReference>
<name>A0ABP3ZHZ5_9PSEU</name>
<dbReference type="SUPFAM" id="SSF52402">
    <property type="entry name" value="Adenine nucleotide alpha hydrolases-like"/>
    <property type="match status" value="2"/>
</dbReference>
<sequence>MSRPEERGRIVVGVDGSPEALEAVRWAAAEAVRRGASLHLITSVEWLDRPAIGLPAPEHSVADKLFELAGKDLDDAASAAKEIAPEVRVNRQTVVGFPVPVLTAESRHAGLLVVGGSGRGRFSSLLAGSVAVGVATHAACPVVVVRGEDHGDSAPVVLGVDGGRSGEATVAFAFEAAAARRVPVIAVHTWGFPPGDARTAPIWGEISDDAERELAESLAGWTEKFPDVAVRRIVSHSVAAHRLVELSQEAQLVVVGSRGHGQLVGLVLGSVSNAVVHRAACPVAVVRPART</sequence>
<dbReference type="InterPro" id="IPR006015">
    <property type="entry name" value="Universal_stress_UspA"/>
</dbReference>
<organism evidence="3 4">
    <name type="scientific">Pseudonocardia zijingensis</name>
    <dbReference type="NCBI Taxonomy" id="153376"/>
    <lineage>
        <taxon>Bacteria</taxon>
        <taxon>Bacillati</taxon>
        <taxon>Actinomycetota</taxon>
        <taxon>Actinomycetes</taxon>
        <taxon>Pseudonocardiales</taxon>
        <taxon>Pseudonocardiaceae</taxon>
        <taxon>Pseudonocardia</taxon>
    </lineage>
</organism>